<dbReference type="GO" id="GO:0016813">
    <property type="term" value="F:hydrolase activity, acting on carbon-nitrogen (but not peptide) bonds, in linear amidines"/>
    <property type="evidence" value="ECO:0007669"/>
    <property type="project" value="InterPro"/>
</dbReference>
<dbReference type="Pfam" id="PF01546">
    <property type="entry name" value="Peptidase_M20"/>
    <property type="match status" value="1"/>
</dbReference>
<reference evidence="4" key="1">
    <citation type="journal article" date="2020" name="Stud. Mycol.">
        <title>101 Dothideomycetes genomes: a test case for predicting lifestyles and emergence of pathogens.</title>
        <authorList>
            <person name="Haridas S."/>
            <person name="Albert R."/>
            <person name="Binder M."/>
            <person name="Bloem J."/>
            <person name="Labutti K."/>
            <person name="Salamov A."/>
            <person name="Andreopoulos B."/>
            <person name="Baker S."/>
            <person name="Barry K."/>
            <person name="Bills G."/>
            <person name="Bluhm B."/>
            <person name="Cannon C."/>
            <person name="Castanera R."/>
            <person name="Culley D."/>
            <person name="Daum C."/>
            <person name="Ezra D."/>
            <person name="Gonzalez J."/>
            <person name="Henrissat B."/>
            <person name="Kuo A."/>
            <person name="Liang C."/>
            <person name="Lipzen A."/>
            <person name="Lutzoni F."/>
            <person name="Magnuson J."/>
            <person name="Mondo S."/>
            <person name="Nolan M."/>
            <person name="Ohm R."/>
            <person name="Pangilinan J."/>
            <person name="Park H.-J."/>
            <person name="Ramirez L."/>
            <person name="Alfaro M."/>
            <person name="Sun H."/>
            <person name="Tritt A."/>
            <person name="Yoshinaga Y."/>
            <person name="Zwiers L.-H."/>
            <person name="Turgeon B."/>
            <person name="Goodwin S."/>
            <person name="Spatafora J."/>
            <person name="Crous P."/>
            <person name="Grigoriev I."/>
        </authorList>
    </citation>
    <scope>NUCLEOTIDE SEQUENCE</scope>
    <source>
        <strain evidence="4">CBS 113979</strain>
    </source>
</reference>
<dbReference type="PANTHER" id="PTHR32494">
    <property type="entry name" value="ALLANTOATE DEIMINASE-RELATED"/>
    <property type="match status" value="1"/>
</dbReference>
<evidence type="ECO:0000256" key="1">
    <source>
        <dbReference type="ARBA" id="ARBA00006247"/>
    </source>
</evidence>
<organism evidence="4 5">
    <name type="scientific">Aulographum hederae CBS 113979</name>
    <dbReference type="NCBI Taxonomy" id="1176131"/>
    <lineage>
        <taxon>Eukaryota</taxon>
        <taxon>Fungi</taxon>
        <taxon>Dikarya</taxon>
        <taxon>Ascomycota</taxon>
        <taxon>Pezizomycotina</taxon>
        <taxon>Dothideomycetes</taxon>
        <taxon>Pleosporomycetidae</taxon>
        <taxon>Aulographales</taxon>
        <taxon>Aulographaceae</taxon>
    </lineage>
</organism>
<comment type="similarity">
    <text evidence="1">Belongs to the peptidase M20A family.</text>
</comment>
<dbReference type="EMBL" id="ML977139">
    <property type="protein sequence ID" value="KAF1991512.1"/>
    <property type="molecule type" value="Genomic_DNA"/>
</dbReference>
<gene>
    <name evidence="4" type="ORF">K402DRAFT_388911</name>
</gene>
<dbReference type="SUPFAM" id="SSF55031">
    <property type="entry name" value="Bacterial exopeptidase dimerisation domain"/>
    <property type="match status" value="1"/>
</dbReference>
<evidence type="ECO:0000313" key="4">
    <source>
        <dbReference type="EMBL" id="KAF1991512.1"/>
    </source>
</evidence>
<accession>A0A6G1HEP2</accession>
<protein>
    <submittedName>
        <fullName evidence="4">N-carbamoyl-L-amino acid hydrolase</fullName>
    </submittedName>
</protein>
<dbReference type="Gene3D" id="3.30.70.360">
    <property type="match status" value="1"/>
</dbReference>
<evidence type="ECO:0000313" key="5">
    <source>
        <dbReference type="Proteomes" id="UP000800041"/>
    </source>
</evidence>
<dbReference type="AlphaFoldDB" id="A0A6G1HEP2"/>
<dbReference type="PANTHER" id="PTHR32494:SF5">
    <property type="entry name" value="ALLANTOATE AMIDOHYDROLASE"/>
    <property type="match status" value="1"/>
</dbReference>
<dbReference type="InterPro" id="IPR036264">
    <property type="entry name" value="Bact_exopeptidase_dim_dom"/>
</dbReference>
<name>A0A6G1HEP2_9PEZI</name>
<dbReference type="SUPFAM" id="SSF53187">
    <property type="entry name" value="Zn-dependent exopeptidases"/>
    <property type="match status" value="1"/>
</dbReference>
<dbReference type="InterPro" id="IPR010158">
    <property type="entry name" value="Amidase_Cbmase"/>
</dbReference>
<feature type="domain" description="Peptidase M20 dimerisation" evidence="3">
    <location>
        <begin position="291"/>
        <end position="387"/>
    </location>
</feature>
<evidence type="ECO:0000259" key="3">
    <source>
        <dbReference type="Pfam" id="PF07687"/>
    </source>
</evidence>
<proteinExistence type="inferred from homology"/>
<dbReference type="OrthoDB" id="4676at2759"/>
<sequence>MSTTLNSCAGKAIGRFISKPKSFPSDGFPLRPGFHRSGFSVKLQPHRTFSSSRICQTRTSEMSKKDVASLKVSQERLVGDIHHTAQWGTGKSWGDGPTEKGLSRLSLTPSDASVRKWFISTTEALGCTTTVDEMGNIFTVRPGLNNDLPPVYAGSHLDSQPTGGRYDGILGVLAGVEMLRCLNEGWVETEGPVGVVNWTNEEGARFPISMLSSAVWSGTIPLSTAHSLRSVIPASDTATVKSSLESINFLGSTPCSYTATPMAAHFELHIEQGPHLVSSKRKIGIVKGVQSYKWFTITVTGRDCHTGTTSFEHRADALVAASRMIVQSHRSAAGKGALASTGIVKVEPGSTNTVPGTVRFSLDVRAAHDTVVDAVEQELKEDFAAIAAGEDVDGLAAGGVKGIPCEVEWQTDSISPAVDFHEDCIRCVEEASEGLFGTQNLEKLTMKMVSGAGHDSVETSKRVPTSMIFVPCRGGVSHHPAEYCAPEDCAVGAQVLLGSVVGYDRLRAEKVKEGSV</sequence>
<keyword evidence="5" id="KW-1185">Reference proteome</keyword>
<dbReference type="Gene3D" id="3.40.630.10">
    <property type="entry name" value="Zn peptidases"/>
    <property type="match status" value="1"/>
</dbReference>
<dbReference type="CDD" id="cd03884">
    <property type="entry name" value="M20_bAS"/>
    <property type="match status" value="1"/>
</dbReference>
<dbReference type="InterPro" id="IPR002933">
    <property type="entry name" value="Peptidase_M20"/>
</dbReference>
<dbReference type="InterPro" id="IPR011650">
    <property type="entry name" value="Peptidase_M20_dimer"/>
</dbReference>
<dbReference type="NCBIfam" id="TIGR01879">
    <property type="entry name" value="hydantase"/>
    <property type="match status" value="1"/>
</dbReference>
<keyword evidence="2 4" id="KW-0378">Hydrolase</keyword>
<dbReference type="Proteomes" id="UP000800041">
    <property type="component" value="Unassembled WGS sequence"/>
</dbReference>
<evidence type="ECO:0000256" key="2">
    <source>
        <dbReference type="ARBA" id="ARBA00022801"/>
    </source>
</evidence>
<dbReference type="Pfam" id="PF07687">
    <property type="entry name" value="M20_dimer"/>
    <property type="match status" value="1"/>
</dbReference>